<name>A0A1W1XQP7_9BACT</name>
<gene>
    <name evidence="1" type="ORF">SAMN02746041_02600</name>
</gene>
<organism evidence="1 2">
    <name type="scientific">Desulfacinum hydrothermale DSM 13146</name>
    <dbReference type="NCBI Taxonomy" id="1121390"/>
    <lineage>
        <taxon>Bacteria</taxon>
        <taxon>Pseudomonadati</taxon>
        <taxon>Thermodesulfobacteriota</taxon>
        <taxon>Syntrophobacteria</taxon>
        <taxon>Syntrophobacterales</taxon>
        <taxon>Syntrophobacteraceae</taxon>
        <taxon>Desulfacinum</taxon>
    </lineage>
</organism>
<accession>A0A1W1XQP7</accession>
<dbReference type="AlphaFoldDB" id="A0A1W1XQP7"/>
<dbReference type="RefSeq" id="WP_084058518.1">
    <property type="nucleotide sequence ID" value="NZ_FWXF01000016.1"/>
</dbReference>
<proteinExistence type="predicted"/>
<sequence length="392" mass="44805">MAAVLREPVLSWPVLIIESDDWGPGPSEHAGVLRRVLAVLTRYRDHRGRFPVLTLGIVLRALYRSTGISAPHQTTTQWVGFRDPVTRQLADTIREGCQKGVFALQLHSWNHLGEGAWLPRSPVPGSGREGTFRKGFLCTESLPPEWQSSWLAHQDGASGKSRSKRQEQKAYREAVTFREDWQMVPKVAVPPTFIWNDAVEKGWAAAGVQVIVTPGRRCLARDADNRPLPEGKTIYNGSRSRFGPIYLVRNVYFEPHRGHGAGKVLEALGRDRQAGRPTLVETHRWNFIKDEETCERTLEELERLYRTALENHKDLVFLNTEELAEMIQSPRSPLRERRLLARLRAYLWRIWQDRSLRKWVCLTGCWVPGFVLLKVVETLLANSPRRGGRKAF</sequence>
<protein>
    <recommendedName>
        <fullName evidence="3">Polysaccharide deacetylase</fullName>
    </recommendedName>
</protein>
<keyword evidence="2" id="KW-1185">Reference proteome</keyword>
<evidence type="ECO:0000313" key="1">
    <source>
        <dbReference type="EMBL" id="SMC26310.1"/>
    </source>
</evidence>
<dbReference type="Proteomes" id="UP000192783">
    <property type="component" value="Unassembled WGS sequence"/>
</dbReference>
<dbReference type="OrthoDB" id="5507260at2"/>
<evidence type="ECO:0008006" key="3">
    <source>
        <dbReference type="Google" id="ProtNLM"/>
    </source>
</evidence>
<dbReference type="EMBL" id="FWXF01000016">
    <property type="protein sequence ID" value="SMC26310.1"/>
    <property type="molecule type" value="Genomic_DNA"/>
</dbReference>
<reference evidence="1 2" key="1">
    <citation type="submission" date="2017-04" db="EMBL/GenBank/DDBJ databases">
        <authorList>
            <person name="Afonso C.L."/>
            <person name="Miller P.J."/>
            <person name="Scott M.A."/>
            <person name="Spackman E."/>
            <person name="Goraichik I."/>
            <person name="Dimitrov K.M."/>
            <person name="Suarez D.L."/>
            <person name="Swayne D.E."/>
        </authorList>
    </citation>
    <scope>NUCLEOTIDE SEQUENCE [LARGE SCALE GENOMIC DNA]</scope>
    <source>
        <strain evidence="1 2">DSM 13146</strain>
    </source>
</reference>
<dbReference type="STRING" id="1121390.SAMN02746041_02600"/>
<evidence type="ECO:0000313" key="2">
    <source>
        <dbReference type="Proteomes" id="UP000192783"/>
    </source>
</evidence>